<proteinExistence type="predicted"/>
<dbReference type="Proteomes" id="UP001139006">
    <property type="component" value="Unassembled WGS sequence"/>
</dbReference>
<name>A0A9X2FJN1_9LACO</name>
<feature type="transmembrane region" description="Helical" evidence="1">
    <location>
        <begin position="20"/>
        <end position="52"/>
    </location>
</feature>
<reference evidence="2 3" key="1">
    <citation type="journal article" date="2023" name="Int. J. Syst. Evol. Microbiol.">
        <title>Ligilactobacillus ubinensis sp. nov., a novel species isolated from the wild ferment of a durian fruit (Durio zibethinus).</title>
        <authorList>
            <person name="Heng Y.C."/>
            <person name="Menon N."/>
            <person name="Chen B."/>
            <person name="Loo B.Z.L."/>
            <person name="Wong G.W.J."/>
            <person name="Lim A.C.H."/>
            <person name="Silvaraju S."/>
            <person name="Kittelmann S."/>
        </authorList>
    </citation>
    <scope>NUCLEOTIDE SEQUENCE [LARGE SCALE GENOMIC DNA]</scope>
    <source>
        <strain evidence="2 3">WILCCON 0076</strain>
    </source>
</reference>
<gene>
    <name evidence="2" type="ORF">LB941_06430</name>
</gene>
<organism evidence="2 3">
    <name type="scientific">Ligilactobacillus ubinensis</name>
    <dbReference type="NCBI Taxonomy" id="2876789"/>
    <lineage>
        <taxon>Bacteria</taxon>
        <taxon>Bacillati</taxon>
        <taxon>Bacillota</taxon>
        <taxon>Bacilli</taxon>
        <taxon>Lactobacillales</taxon>
        <taxon>Lactobacillaceae</taxon>
        <taxon>Ligilactobacillus</taxon>
    </lineage>
</organism>
<evidence type="ECO:0000256" key="1">
    <source>
        <dbReference type="SAM" id="Phobius"/>
    </source>
</evidence>
<dbReference type="AlphaFoldDB" id="A0A9X2FJN1"/>
<keyword evidence="1" id="KW-1133">Transmembrane helix</keyword>
<dbReference type="RefSeq" id="WP_253360463.1">
    <property type="nucleotide sequence ID" value="NZ_JAIULA010000010.1"/>
</dbReference>
<evidence type="ECO:0000313" key="2">
    <source>
        <dbReference type="EMBL" id="MCP0886969.1"/>
    </source>
</evidence>
<accession>A0A9X2FJN1</accession>
<sequence>MEEKKEPKFWKGDPVGGFASGLMAGIVAGIINILFLHWWHIGIIVFIGVWLFQGTQPQFKERADKRDKENAKYKEAEEFVQNLPDRTKHIGGVPIDGTFKPIQKEKRVRKPLGALVCPHCKSANIQVIEREINTKTKRTTSVDLNPLHPLTVFDHHEKKIKKKKFSGKKALLAASTAGFTAITPGIGLRTKNKQTKYQCRDCGKVWVGK</sequence>
<evidence type="ECO:0000313" key="3">
    <source>
        <dbReference type="Proteomes" id="UP001139006"/>
    </source>
</evidence>
<protein>
    <submittedName>
        <fullName evidence="2">Uncharacterized protein</fullName>
    </submittedName>
</protein>
<feature type="transmembrane region" description="Helical" evidence="1">
    <location>
        <begin position="170"/>
        <end position="188"/>
    </location>
</feature>
<keyword evidence="1" id="KW-0812">Transmembrane</keyword>
<comment type="caution">
    <text evidence="2">The sequence shown here is derived from an EMBL/GenBank/DDBJ whole genome shotgun (WGS) entry which is preliminary data.</text>
</comment>
<dbReference type="EMBL" id="JAIULA010000010">
    <property type="protein sequence ID" value="MCP0886969.1"/>
    <property type="molecule type" value="Genomic_DNA"/>
</dbReference>
<keyword evidence="1" id="KW-0472">Membrane</keyword>
<keyword evidence="3" id="KW-1185">Reference proteome</keyword>